<feature type="domain" description="Ribonucleotide reductase large subunit C-terminal" evidence="9">
    <location>
        <begin position="167"/>
        <end position="486"/>
    </location>
</feature>
<dbReference type="RefSeq" id="WP_090476730.1">
    <property type="nucleotide sequence ID" value="NZ_FOWZ01000001.1"/>
</dbReference>
<evidence type="ECO:0000259" key="9">
    <source>
        <dbReference type="Pfam" id="PF02867"/>
    </source>
</evidence>
<feature type="compositionally biased region" description="Basic and acidic residues" evidence="7">
    <location>
        <begin position="32"/>
        <end position="51"/>
    </location>
</feature>
<dbReference type="NCBIfam" id="NF006577">
    <property type="entry name" value="PRK09102.1"/>
    <property type="match status" value="1"/>
</dbReference>
<evidence type="ECO:0000256" key="3">
    <source>
        <dbReference type="ARBA" id="ARBA00023002"/>
    </source>
</evidence>
<dbReference type="Pfam" id="PF00317">
    <property type="entry name" value="Ribonuc_red_lgN"/>
    <property type="match status" value="1"/>
</dbReference>
<dbReference type="GO" id="GO:0005524">
    <property type="term" value="F:ATP binding"/>
    <property type="evidence" value="ECO:0007669"/>
    <property type="project" value="InterPro"/>
</dbReference>
<dbReference type="GO" id="GO:0005971">
    <property type="term" value="C:ribonucleoside-diphosphate reductase complex"/>
    <property type="evidence" value="ECO:0007669"/>
    <property type="project" value="TreeGrafter"/>
</dbReference>
<keyword evidence="3 6" id="KW-0560">Oxidoreductase</keyword>
<feature type="region of interest" description="Disordered" evidence="7">
    <location>
        <begin position="1"/>
        <end position="51"/>
    </location>
</feature>
<feature type="domain" description="Ribonucleotide reductase large subunit C-terminal" evidence="9">
    <location>
        <begin position="495"/>
        <end position="641"/>
    </location>
</feature>
<dbReference type="PRINTS" id="PR01183">
    <property type="entry name" value="RIBORDTASEM1"/>
</dbReference>
<dbReference type="EC" id="1.17.4.1" evidence="2 6"/>
<dbReference type="AlphaFoldDB" id="A0A1I5KL14"/>
<gene>
    <name evidence="10" type="ORF">SAMN04488060_0338</name>
</gene>
<evidence type="ECO:0000313" key="11">
    <source>
        <dbReference type="Proteomes" id="UP000199331"/>
    </source>
</evidence>
<reference evidence="11" key="1">
    <citation type="submission" date="2016-10" db="EMBL/GenBank/DDBJ databases">
        <authorList>
            <person name="Varghese N."/>
            <person name="Submissions S."/>
        </authorList>
    </citation>
    <scope>NUCLEOTIDE SEQUENCE [LARGE SCALE GENOMIC DNA]</scope>
    <source>
        <strain evidence="11">CGMCC 1.7715</strain>
    </source>
</reference>
<keyword evidence="11" id="KW-1185">Reference proteome</keyword>
<evidence type="ECO:0000259" key="8">
    <source>
        <dbReference type="Pfam" id="PF00317"/>
    </source>
</evidence>
<evidence type="ECO:0000256" key="1">
    <source>
        <dbReference type="ARBA" id="ARBA00010406"/>
    </source>
</evidence>
<comment type="similarity">
    <text evidence="1 6">Belongs to the ribonucleoside diphosphate reductase large chain family.</text>
</comment>
<dbReference type="PANTHER" id="PTHR11573">
    <property type="entry name" value="RIBONUCLEOSIDE-DIPHOSPHATE REDUCTASE LARGE CHAIN"/>
    <property type="match status" value="1"/>
</dbReference>
<comment type="catalytic activity">
    <reaction evidence="5 6">
        <text>a 2'-deoxyribonucleoside 5'-diphosphate + [thioredoxin]-disulfide + H2O = a ribonucleoside 5'-diphosphate + [thioredoxin]-dithiol</text>
        <dbReference type="Rhea" id="RHEA:23252"/>
        <dbReference type="Rhea" id="RHEA-COMP:10698"/>
        <dbReference type="Rhea" id="RHEA-COMP:10700"/>
        <dbReference type="ChEBI" id="CHEBI:15377"/>
        <dbReference type="ChEBI" id="CHEBI:29950"/>
        <dbReference type="ChEBI" id="CHEBI:50058"/>
        <dbReference type="ChEBI" id="CHEBI:57930"/>
        <dbReference type="ChEBI" id="CHEBI:73316"/>
        <dbReference type="EC" id="1.17.4.1"/>
    </reaction>
</comment>
<dbReference type="STRING" id="604088.SAMN04488060_0338"/>
<evidence type="ECO:0000256" key="4">
    <source>
        <dbReference type="ARBA" id="ARBA00023116"/>
    </source>
</evidence>
<dbReference type="InterPro" id="IPR039718">
    <property type="entry name" value="Rrm1"/>
</dbReference>
<protein>
    <recommendedName>
        <fullName evidence="2 6">Ribonucleoside-diphosphate reductase</fullName>
        <ecNumber evidence="2 6">1.17.4.1</ecNumber>
    </recommendedName>
</protein>
<dbReference type="Gene3D" id="3.20.70.20">
    <property type="match status" value="1"/>
</dbReference>
<dbReference type="InterPro" id="IPR013509">
    <property type="entry name" value="RNR_lsu_N"/>
</dbReference>
<proteinExistence type="inferred from homology"/>
<evidence type="ECO:0000256" key="5">
    <source>
        <dbReference type="ARBA" id="ARBA00047754"/>
    </source>
</evidence>
<dbReference type="OrthoDB" id="9762933at2"/>
<dbReference type="EMBL" id="FOWZ01000001">
    <property type="protein sequence ID" value="SFO85748.1"/>
    <property type="molecule type" value="Genomic_DNA"/>
</dbReference>
<keyword evidence="4 6" id="KW-0215">Deoxyribonucleotide synthesis</keyword>
<organism evidence="10 11">
    <name type="scientific">Qipengyuania nanhaisediminis</name>
    <dbReference type="NCBI Taxonomy" id="604088"/>
    <lineage>
        <taxon>Bacteria</taxon>
        <taxon>Pseudomonadati</taxon>
        <taxon>Pseudomonadota</taxon>
        <taxon>Alphaproteobacteria</taxon>
        <taxon>Sphingomonadales</taxon>
        <taxon>Erythrobacteraceae</taxon>
        <taxon>Qipengyuania</taxon>
    </lineage>
</organism>
<accession>A0A1I5KL14</accession>
<name>A0A1I5KL14_9SPHN</name>
<evidence type="ECO:0000256" key="2">
    <source>
        <dbReference type="ARBA" id="ARBA00012274"/>
    </source>
</evidence>
<evidence type="ECO:0000313" key="10">
    <source>
        <dbReference type="EMBL" id="SFO85748.1"/>
    </source>
</evidence>
<sequence length="684" mass="75531">MDFKSGDEAAMGLDLDTQDSDEGTAPAKKPAPKKDAAEKAVKMDKQDKGSEELVAEAAGEAMAGAMAEVAKAAAVKEDSKKVLDRRFNVKTDSSRDDLLTVFGKETLEDRYLLPGESYQDLFARVADAFADDADHAQRLYDYISRLWFMPATPVLSNGGTQRGLPISCYLNSVSDSLDGIVNTWNENVWLASKGGGIGTYWGNVRGIGEPVGLNGKTSGIIPFVRVMDSLTLAISQGSLRRGSAACYIDITHPEIEEFLEIRKPSGDFNRKALNLHHGVLVTDAFMEAVRNGEEFDLLSPKDGSVRKTVDARGLFQKLVETRLATGEPYIVFSDTVNRMMPKHHRELGLKVSTSNLCAEITLPTGIDHLGNDRTAVCCLSSLNIEKWDEWNEDKQFIEDVMRFLDNVLQNYIDRAPEEMARAKYSAMRERSVGLGVMGFHSFLQQKGIGFESPMAKVWNLKMFKHIQGKASEASMLLAQERGACPDAEEMGAMERFSCKMAIAPTASISIICGGTSACIEPIPANIYTHKTLSGSFVVKNPYLEKLLKKKSKDSTAVWNSILEHGGSVQHLDFLTPEEKAAYKTSFEIDQRWLLEFAADRAPYIDQAQSLNLFIPADVDKWDLMMLHFQAWEKGIKSLYYLRSKSVQRAGFAGGVEADNTADAAKYELAAGAEQTDYEECLACQ</sequence>
<dbReference type="CDD" id="cd01679">
    <property type="entry name" value="RNR_I"/>
    <property type="match status" value="1"/>
</dbReference>
<dbReference type="GO" id="GO:0004748">
    <property type="term" value="F:ribonucleoside-diphosphate reductase activity, thioredoxin disulfide as acceptor"/>
    <property type="evidence" value="ECO:0007669"/>
    <property type="project" value="UniProtKB-EC"/>
</dbReference>
<dbReference type="InterPro" id="IPR008926">
    <property type="entry name" value="RNR_R1-su_N"/>
</dbReference>
<dbReference type="InterPro" id="IPR000788">
    <property type="entry name" value="RNR_lg_C"/>
</dbReference>
<dbReference type="UniPathway" id="UPA00326"/>
<dbReference type="Proteomes" id="UP000199331">
    <property type="component" value="Unassembled WGS sequence"/>
</dbReference>
<comment type="function">
    <text evidence="6">Provides the precursors necessary for DNA synthesis. Catalyzes the biosynthesis of deoxyribonucleotides from the corresponding ribonucleotides.</text>
</comment>
<dbReference type="Pfam" id="PF02867">
    <property type="entry name" value="Ribonuc_red_lgC"/>
    <property type="match status" value="2"/>
</dbReference>
<dbReference type="SUPFAM" id="SSF48168">
    <property type="entry name" value="R1 subunit of ribonucleotide reductase, N-terminal domain"/>
    <property type="match status" value="1"/>
</dbReference>
<evidence type="ECO:0000256" key="6">
    <source>
        <dbReference type="RuleBase" id="RU003410"/>
    </source>
</evidence>
<dbReference type="PANTHER" id="PTHR11573:SF6">
    <property type="entry name" value="RIBONUCLEOSIDE-DIPHOSPHATE REDUCTASE LARGE SUBUNIT"/>
    <property type="match status" value="1"/>
</dbReference>
<evidence type="ECO:0000256" key="7">
    <source>
        <dbReference type="SAM" id="MobiDB-lite"/>
    </source>
</evidence>
<dbReference type="GO" id="GO:0009263">
    <property type="term" value="P:deoxyribonucleotide biosynthetic process"/>
    <property type="evidence" value="ECO:0007669"/>
    <property type="project" value="UniProtKB-KW"/>
</dbReference>
<feature type="domain" description="Ribonucleotide reductase large subunit N-terminal" evidence="8">
    <location>
        <begin position="99"/>
        <end position="163"/>
    </location>
</feature>
<dbReference type="SUPFAM" id="SSF51998">
    <property type="entry name" value="PFL-like glycyl radical enzymes"/>
    <property type="match status" value="1"/>
</dbReference>